<dbReference type="AlphaFoldDB" id="A0A327ZX83"/>
<keyword evidence="2" id="KW-0238">DNA-binding</keyword>
<accession>A0A327ZX83</accession>
<organism evidence="2 3">
    <name type="scientific">Macrococcus epidermidis</name>
    <dbReference type="NCBI Taxonomy" id="1902580"/>
    <lineage>
        <taxon>Bacteria</taxon>
        <taxon>Bacillati</taxon>
        <taxon>Bacillota</taxon>
        <taxon>Bacilli</taxon>
        <taxon>Bacillales</taxon>
        <taxon>Staphylococcaceae</taxon>
        <taxon>Macrococcus</taxon>
    </lineage>
</organism>
<dbReference type="SUPFAM" id="SSF89447">
    <property type="entry name" value="AbrB/MazE/MraZ-like"/>
    <property type="match status" value="1"/>
</dbReference>
<dbReference type="RefSeq" id="WP_111715111.1">
    <property type="nucleotide sequence ID" value="NZ_JBHSSR010000001.1"/>
</dbReference>
<dbReference type="SMART" id="SM00966">
    <property type="entry name" value="SpoVT_AbrB"/>
    <property type="match status" value="1"/>
</dbReference>
<dbReference type="GO" id="GO:0003677">
    <property type="term" value="F:DNA binding"/>
    <property type="evidence" value="ECO:0007669"/>
    <property type="project" value="UniProtKB-KW"/>
</dbReference>
<evidence type="ECO:0000313" key="3">
    <source>
        <dbReference type="Proteomes" id="UP000249808"/>
    </source>
</evidence>
<dbReference type="PANTHER" id="PTHR40516:SF1">
    <property type="entry name" value="ANTITOXIN CHPS-RELATED"/>
    <property type="match status" value="1"/>
</dbReference>
<protein>
    <submittedName>
        <fullName evidence="2">AbrB/MazE/SpoVT family DNA-binding domain-containing protein</fullName>
    </submittedName>
</protein>
<reference evidence="2 3" key="1">
    <citation type="journal article" date="2018" name="Front. Microbiol.">
        <title>Description and Comparative Genomics of Macrococcus caseolyticus subsp. hominis subsp. nov., Macrococcus goetzii sp. nov., Macrococcus epidermidis sp. nov., and Macrococcus bohemicus sp. nov., Novel Macrococci From Human Clinical Material With Virulence Potential and Suspected Uptake of Foreign DNA by Natural Transformation.</title>
        <authorList>
            <person name="Maslanova I."/>
            <person name="Wertheimer Z."/>
            <person name="Sedlacek I."/>
            <person name="Svec P."/>
            <person name="Indrakova A."/>
            <person name="Kovarovic V."/>
            <person name="Schumann P."/>
            <person name="Sproer C."/>
            <person name="Kralova S."/>
            <person name="Sedo O."/>
            <person name="Kristofova L."/>
            <person name="Vrbovska V."/>
            <person name="Fuzik T."/>
            <person name="Petras P."/>
            <person name="Zdrahal Z."/>
            <person name="Ruzickova V."/>
            <person name="Doskar J."/>
            <person name="Pantucek R."/>
        </authorList>
    </citation>
    <scope>NUCLEOTIDE SEQUENCE [LARGE SCALE GENOMIC DNA]</scope>
    <source>
        <strain evidence="2 3">01/688</strain>
    </source>
</reference>
<name>A0A327ZX83_9STAP</name>
<dbReference type="Gene3D" id="2.10.260.10">
    <property type="match status" value="1"/>
</dbReference>
<dbReference type="InterPro" id="IPR039052">
    <property type="entry name" value="Antitox_PemI-like"/>
</dbReference>
<comment type="caution">
    <text evidence="2">The sequence shown here is derived from an EMBL/GenBank/DDBJ whole genome shotgun (WGS) entry which is preliminary data.</text>
</comment>
<dbReference type="InterPro" id="IPR007159">
    <property type="entry name" value="SpoVT-AbrB_dom"/>
</dbReference>
<dbReference type="GO" id="GO:0097351">
    <property type="term" value="F:toxin sequestering activity"/>
    <property type="evidence" value="ECO:0007669"/>
    <property type="project" value="InterPro"/>
</dbReference>
<dbReference type="Pfam" id="PF04014">
    <property type="entry name" value="MazE_antitoxin"/>
    <property type="match status" value="1"/>
</dbReference>
<dbReference type="InterPro" id="IPR037914">
    <property type="entry name" value="SpoVT-AbrB_sf"/>
</dbReference>
<dbReference type="PANTHER" id="PTHR40516">
    <property type="entry name" value="ANTITOXIN CHPS-RELATED"/>
    <property type="match status" value="1"/>
</dbReference>
<evidence type="ECO:0000259" key="1">
    <source>
        <dbReference type="SMART" id="SM00966"/>
    </source>
</evidence>
<dbReference type="EMBL" id="PZJH01000001">
    <property type="protein sequence ID" value="RAK46825.1"/>
    <property type="molecule type" value="Genomic_DNA"/>
</dbReference>
<sequence>MQVSLQRWGNSQGIRIPKSIVNEMNLDKNQKFDLTMQDEKIILTKQQQNVSLIRELFESYETENKPSEFDWGKPRGNEVW</sequence>
<proteinExistence type="predicted"/>
<evidence type="ECO:0000313" key="2">
    <source>
        <dbReference type="EMBL" id="RAK46825.1"/>
    </source>
</evidence>
<keyword evidence="3" id="KW-1185">Reference proteome</keyword>
<gene>
    <name evidence="2" type="ORF">BHU61_05025</name>
</gene>
<dbReference type="Proteomes" id="UP000249808">
    <property type="component" value="Unassembled WGS sequence"/>
</dbReference>
<feature type="domain" description="SpoVT-AbrB" evidence="1">
    <location>
        <begin position="6"/>
        <end position="51"/>
    </location>
</feature>